<reference evidence="3" key="1">
    <citation type="submission" date="2014-09" db="EMBL/GenBank/DDBJ databases">
        <title>Vibrio variabilis JCM 19239. (C206) whole genome shotgun sequence.</title>
        <authorList>
            <person name="Sawabe T."/>
            <person name="Meirelles P."/>
            <person name="Nakanishi M."/>
            <person name="Sayaka M."/>
            <person name="Hattori M."/>
            <person name="Ohkuma M."/>
        </authorList>
    </citation>
    <scope>NUCLEOTIDE SEQUENCE [LARGE SCALE GENOMIC DNA]</scope>
    <source>
        <strain evidence="3">JCM 19239</strain>
    </source>
</reference>
<sequence>MPLKELARPHLQELSSITQDTVHLGIRDEDEVFYLEKVPGQRPIELRSKVGERRSLAGTGIGKALMIDLPKTEWQRLNGLAPNLVLKDTLTRMEHYSQYDYCFDLEDNEELVRCVASPIRNKYGNIIAAISVTSIKTYMPESRMNNLIHVVQDYAKRISNSIG</sequence>
<proteinExistence type="predicted"/>
<gene>
    <name evidence="2" type="ORF">JCM19239_4836</name>
</gene>
<dbReference type="PANTHER" id="PTHR30136">
    <property type="entry name" value="HELIX-TURN-HELIX TRANSCRIPTIONAL REGULATOR, ICLR FAMILY"/>
    <property type="match status" value="1"/>
</dbReference>
<dbReference type="Pfam" id="PF01614">
    <property type="entry name" value="IclR_C"/>
    <property type="match status" value="1"/>
</dbReference>
<dbReference type="PROSITE" id="PS51078">
    <property type="entry name" value="ICLR_ED"/>
    <property type="match status" value="1"/>
</dbReference>
<dbReference type="PANTHER" id="PTHR30136:SF24">
    <property type="entry name" value="HTH-TYPE TRANSCRIPTIONAL REPRESSOR ALLR"/>
    <property type="match status" value="1"/>
</dbReference>
<accession>A0ABQ0JGH8</accession>
<dbReference type="Proteomes" id="UP000029223">
    <property type="component" value="Unassembled WGS sequence"/>
</dbReference>
<evidence type="ECO:0000313" key="3">
    <source>
        <dbReference type="Proteomes" id="UP000029223"/>
    </source>
</evidence>
<dbReference type="EMBL" id="BBMS01000034">
    <property type="protein sequence ID" value="GAL27871.1"/>
    <property type="molecule type" value="Genomic_DNA"/>
</dbReference>
<dbReference type="SUPFAM" id="SSF55781">
    <property type="entry name" value="GAF domain-like"/>
    <property type="match status" value="1"/>
</dbReference>
<dbReference type="InterPro" id="IPR014757">
    <property type="entry name" value="Tscrpt_reg_IclR_C"/>
</dbReference>
<dbReference type="InterPro" id="IPR029016">
    <property type="entry name" value="GAF-like_dom_sf"/>
</dbReference>
<evidence type="ECO:0000313" key="2">
    <source>
        <dbReference type="EMBL" id="GAL27871.1"/>
    </source>
</evidence>
<comment type="caution">
    <text evidence="2">The sequence shown here is derived from an EMBL/GenBank/DDBJ whole genome shotgun (WGS) entry which is preliminary data.</text>
</comment>
<dbReference type="InterPro" id="IPR050707">
    <property type="entry name" value="HTH_MetabolicPath_Reg"/>
</dbReference>
<name>A0ABQ0JGH8_9VIBR</name>
<evidence type="ECO:0000259" key="1">
    <source>
        <dbReference type="PROSITE" id="PS51078"/>
    </source>
</evidence>
<organism evidence="2 3">
    <name type="scientific">Vibrio variabilis</name>
    <dbReference type="NCBI Taxonomy" id="990271"/>
    <lineage>
        <taxon>Bacteria</taxon>
        <taxon>Pseudomonadati</taxon>
        <taxon>Pseudomonadota</taxon>
        <taxon>Gammaproteobacteria</taxon>
        <taxon>Vibrionales</taxon>
        <taxon>Vibrionaceae</taxon>
        <taxon>Vibrio</taxon>
    </lineage>
</organism>
<feature type="domain" description="IclR-ED" evidence="1">
    <location>
        <begin position="1"/>
        <end position="163"/>
    </location>
</feature>
<keyword evidence="3" id="KW-1185">Reference proteome</keyword>
<protein>
    <submittedName>
        <fullName evidence="2">D-galactonate regulator IclR family</fullName>
    </submittedName>
</protein>
<dbReference type="Gene3D" id="3.30.450.40">
    <property type="match status" value="1"/>
</dbReference>